<reference evidence="18 19" key="1">
    <citation type="submission" date="2019-02" db="EMBL/GenBank/DDBJ databases">
        <title>Deep-cultivation of Planctomycetes and their phenomic and genomic characterization uncovers novel biology.</title>
        <authorList>
            <person name="Wiegand S."/>
            <person name="Jogler M."/>
            <person name="Boedeker C."/>
            <person name="Pinto D."/>
            <person name="Vollmers J."/>
            <person name="Rivas-Marin E."/>
            <person name="Kohn T."/>
            <person name="Peeters S.H."/>
            <person name="Heuer A."/>
            <person name="Rast P."/>
            <person name="Oberbeckmann S."/>
            <person name="Bunk B."/>
            <person name="Jeske O."/>
            <person name="Meyerdierks A."/>
            <person name="Storesund J.E."/>
            <person name="Kallscheuer N."/>
            <person name="Luecker S."/>
            <person name="Lage O.M."/>
            <person name="Pohl T."/>
            <person name="Merkel B.J."/>
            <person name="Hornburger P."/>
            <person name="Mueller R.-W."/>
            <person name="Bruemmer F."/>
            <person name="Labrenz M."/>
            <person name="Spormann A.M."/>
            <person name="Op den Camp H."/>
            <person name="Overmann J."/>
            <person name="Amann R."/>
            <person name="Jetten M.S.M."/>
            <person name="Mascher T."/>
            <person name="Medema M.H."/>
            <person name="Devos D.P."/>
            <person name="Kaster A.-K."/>
            <person name="Ovreas L."/>
            <person name="Rohde M."/>
            <person name="Galperin M.Y."/>
            <person name="Jogler C."/>
        </authorList>
    </citation>
    <scope>NUCLEOTIDE SEQUENCE [LARGE SCALE GENOMIC DNA]</scope>
    <source>
        <strain evidence="18 19">Mal4</strain>
    </source>
</reference>
<dbReference type="Proteomes" id="UP000320496">
    <property type="component" value="Chromosome"/>
</dbReference>
<comment type="function">
    <text evidence="13 15">Catalyzes the conversion of GTP to 2,5-diamino-6-ribosylamino-4(3H)-pyrimidinone 5'-phosphate (DARP), formate and pyrophosphate.</text>
</comment>
<keyword evidence="11 15" id="KW-0862">Zinc</keyword>
<evidence type="ECO:0000256" key="6">
    <source>
        <dbReference type="ARBA" id="ARBA00008976"/>
    </source>
</evidence>
<evidence type="ECO:0000256" key="12">
    <source>
        <dbReference type="ARBA" id="ARBA00023134"/>
    </source>
</evidence>
<keyword evidence="8 15" id="KW-0479">Metal-binding</keyword>
<evidence type="ECO:0000256" key="7">
    <source>
        <dbReference type="ARBA" id="ARBA00022619"/>
    </source>
</evidence>
<feature type="region of interest" description="Disordered" evidence="16">
    <location>
        <begin position="399"/>
        <end position="425"/>
    </location>
</feature>
<dbReference type="Gene3D" id="3.90.870.10">
    <property type="entry name" value="DHBP synthase"/>
    <property type="match status" value="1"/>
</dbReference>
<dbReference type="InterPro" id="IPR000422">
    <property type="entry name" value="DHBP_synthase_RibB"/>
</dbReference>
<evidence type="ECO:0000256" key="15">
    <source>
        <dbReference type="HAMAP-Rule" id="MF_00179"/>
    </source>
</evidence>
<feature type="binding site" evidence="15">
    <location>
        <position position="279"/>
    </location>
    <ligand>
        <name>Zn(2+)</name>
        <dbReference type="ChEBI" id="CHEBI:29105"/>
        <note>catalytic</note>
    </ligand>
</feature>
<dbReference type="HAMAP" id="MF_00179">
    <property type="entry name" value="RibA"/>
    <property type="match status" value="1"/>
</dbReference>
<gene>
    <name evidence="18" type="primary">ribBA</name>
    <name evidence="15" type="synonym">ribA</name>
    <name evidence="18" type="ORF">Mal4_35700</name>
</gene>
<dbReference type="PANTHER" id="PTHR21327:SF18">
    <property type="entry name" value="3,4-DIHYDROXY-2-BUTANONE 4-PHOSPHATE SYNTHASE"/>
    <property type="match status" value="1"/>
</dbReference>
<dbReference type="OrthoDB" id="9793111at2"/>
<dbReference type="GO" id="GO:0003935">
    <property type="term" value="F:GTP cyclohydrolase II activity"/>
    <property type="evidence" value="ECO:0007669"/>
    <property type="project" value="UniProtKB-UniRule"/>
</dbReference>
<evidence type="ECO:0000256" key="2">
    <source>
        <dbReference type="ARBA" id="ARBA00002284"/>
    </source>
</evidence>
<dbReference type="GO" id="GO:0005829">
    <property type="term" value="C:cytosol"/>
    <property type="evidence" value="ECO:0007669"/>
    <property type="project" value="TreeGrafter"/>
</dbReference>
<evidence type="ECO:0000256" key="10">
    <source>
        <dbReference type="ARBA" id="ARBA00022801"/>
    </source>
</evidence>
<dbReference type="NCBIfam" id="NF001591">
    <property type="entry name" value="PRK00393.1"/>
    <property type="match status" value="1"/>
</dbReference>
<feature type="active site" description="Proton acceptor" evidence="15">
    <location>
        <position position="340"/>
    </location>
</feature>
<feature type="binding site" evidence="15">
    <location>
        <position position="268"/>
    </location>
    <ligand>
        <name>Zn(2+)</name>
        <dbReference type="ChEBI" id="CHEBI:29105"/>
        <note>catalytic</note>
    </ligand>
</feature>
<dbReference type="GO" id="GO:0008270">
    <property type="term" value="F:zinc ion binding"/>
    <property type="evidence" value="ECO:0007669"/>
    <property type="project" value="UniProtKB-UniRule"/>
</dbReference>
<dbReference type="NCBIfam" id="TIGR00505">
    <property type="entry name" value="ribA"/>
    <property type="match status" value="1"/>
</dbReference>
<dbReference type="SUPFAM" id="SSF142695">
    <property type="entry name" value="RibA-like"/>
    <property type="match status" value="1"/>
</dbReference>
<dbReference type="SUPFAM" id="SSF55821">
    <property type="entry name" value="YrdC/RibB"/>
    <property type="match status" value="1"/>
</dbReference>
<comment type="function">
    <text evidence="2">Catalyzes the conversion of D-ribulose 5-phosphate to formate and 3,4-dihydroxy-2-butanone 4-phosphate.</text>
</comment>
<sequence length="425" mass="47043">MSESPERPGDSSRIDAALKALQAGRMVIVVDAQDRENEGDLICAAECITPEIVDFMLRQGAGVLCTPLVSEIADRLEMQPIVESDANTSLHQTPFLVPIDHRDSGTGVSAQARTLTLRQLANDESGPRDFVRPGHVFPLLAKEGGVLRRAGHTEATIDLLRMAGMKPVGCLIEICSQRGTGMAEMEELREFSAEHDIPMVTISEIIQHRRIREQLVHREVEVDIPTQGYGTPRFIAYKVAHEDQEPIAIVWGDLSSVDAPLVRMHSSCFTGDILGSLRCDCGDQLHIAMQMICQEGTGAVVYLPQEGRGIGLVAKLKAYQLQDSGLDTVEANHRLGFKADLRDYMVGLHILKDLGLQKVRILTNNPKKTEAFENWVDLKVVEQVPLVAPPEKLRERYLATKRDKMGHRLPDDARDQAEIESPGTR</sequence>
<dbReference type="InterPro" id="IPR000926">
    <property type="entry name" value="RibA"/>
</dbReference>
<evidence type="ECO:0000256" key="16">
    <source>
        <dbReference type="SAM" id="MobiDB-lite"/>
    </source>
</evidence>
<dbReference type="CDD" id="cd00641">
    <property type="entry name" value="GTP_cyclohydro2"/>
    <property type="match status" value="1"/>
</dbReference>
<comment type="similarity">
    <text evidence="6">In the C-terminal section; belongs to the GTP cyclohydrolase II family.</text>
</comment>
<dbReference type="InterPro" id="IPR036144">
    <property type="entry name" value="RibA-like_sf"/>
</dbReference>
<dbReference type="NCBIfam" id="TIGR00506">
    <property type="entry name" value="ribB"/>
    <property type="match status" value="1"/>
</dbReference>
<comment type="pathway">
    <text evidence="3 15">Cofactor biosynthesis; riboflavin biosynthesis; 5-amino-6-(D-ribitylamino)uracil from GTP: step 1/4.</text>
</comment>
<dbReference type="Pfam" id="PF00926">
    <property type="entry name" value="DHBP_synthase"/>
    <property type="match status" value="1"/>
</dbReference>
<keyword evidence="9 15" id="KW-0547">Nucleotide-binding</keyword>
<comment type="catalytic activity">
    <reaction evidence="14 15">
        <text>GTP + 4 H2O = 2,5-diamino-6-hydroxy-4-(5-phosphoribosylamino)-pyrimidine + formate + 2 phosphate + 3 H(+)</text>
        <dbReference type="Rhea" id="RHEA:23704"/>
        <dbReference type="ChEBI" id="CHEBI:15377"/>
        <dbReference type="ChEBI" id="CHEBI:15378"/>
        <dbReference type="ChEBI" id="CHEBI:15740"/>
        <dbReference type="ChEBI" id="CHEBI:37565"/>
        <dbReference type="ChEBI" id="CHEBI:43474"/>
        <dbReference type="ChEBI" id="CHEBI:58614"/>
        <dbReference type="EC" id="3.5.4.25"/>
    </reaction>
</comment>
<feature type="compositionally biased region" description="Basic and acidic residues" evidence="16">
    <location>
        <begin position="399"/>
        <end position="417"/>
    </location>
</feature>
<dbReference type="InterPro" id="IPR032677">
    <property type="entry name" value="GTP_cyclohydro_II"/>
</dbReference>
<dbReference type="Gene3D" id="3.40.50.10990">
    <property type="entry name" value="GTP cyclohydrolase II"/>
    <property type="match status" value="1"/>
</dbReference>
<evidence type="ECO:0000313" key="19">
    <source>
        <dbReference type="Proteomes" id="UP000320496"/>
    </source>
</evidence>
<feature type="active site" description="Nucleophile" evidence="15">
    <location>
        <position position="342"/>
    </location>
</feature>
<organism evidence="18 19">
    <name type="scientific">Maioricimonas rarisocia</name>
    <dbReference type="NCBI Taxonomy" id="2528026"/>
    <lineage>
        <taxon>Bacteria</taxon>
        <taxon>Pseudomonadati</taxon>
        <taxon>Planctomycetota</taxon>
        <taxon>Planctomycetia</taxon>
        <taxon>Planctomycetales</taxon>
        <taxon>Planctomycetaceae</taxon>
        <taxon>Maioricimonas</taxon>
    </lineage>
</organism>
<evidence type="ECO:0000256" key="4">
    <source>
        <dbReference type="ARBA" id="ARBA00004904"/>
    </source>
</evidence>
<keyword evidence="10 15" id="KW-0378">Hydrolase</keyword>
<dbReference type="InterPro" id="IPR017945">
    <property type="entry name" value="DHBP_synth_RibB-like_a/b_dom"/>
</dbReference>
<keyword evidence="7 15" id="KW-0686">Riboflavin biosynthesis</keyword>
<feature type="binding site" evidence="15">
    <location>
        <begin position="263"/>
        <end position="267"/>
    </location>
    <ligand>
        <name>GTP</name>
        <dbReference type="ChEBI" id="CHEBI:37565"/>
    </ligand>
</feature>
<dbReference type="KEGG" id="mri:Mal4_35700"/>
<proteinExistence type="inferred from homology"/>
<comment type="catalytic activity">
    <reaction evidence="1">
        <text>D-ribulose 5-phosphate = (2S)-2-hydroxy-3-oxobutyl phosphate + formate + H(+)</text>
        <dbReference type="Rhea" id="RHEA:18457"/>
        <dbReference type="ChEBI" id="CHEBI:15378"/>
        <dbReference type="ChEBI" id="CHEBI:15740"/>
        <dbReference type="ChEBI" id="CHEBI:58121"/>
        <dbReference type="ChEBI" id="CHEBI:58830"/>
        <dbReference type="EC" id="4.1.99.12"/>
    </reaction>
</comment>
<evidence type="ECO:0000256" key="3">
    <source>
        <dbReference type="ARBA" id="ARBA00004853"/>
    </source>
</evidence>
<comment type="similarity">
    <text evidence="5">In the N-terminal section; belongs to the DHBP synthase family.</text>
</comment>
<evidence type="ECO:0000256" key="9">
    <source>
        <dbReference type="ARBA" id="ARBA00022741"/>
    </source>
</evidence>
<evidence type="ECO:0000256" key="5">
    <source>
        <dbReference type="ARBA" id="ARBA00005520"/>
    </source>
</evidence>
<evidence type="ECO:0000313" key="18">
    <source>
        <dbReference type="EMBL" id="QDU39233.1"/>
    </source>
</evidence>
<dbReference type="EMBL" id="CP036275">
    <property type="protein sequence ID" value="QDU39233.1"/>
    <property type="molecule type" value="Genomic_DNA"/>
</dbReference>
<feature type="domain" description="GTP cyclohydrolase II" evidence="17">
    <location>
        <begin position="218"/>
        <end position="385"/>
    </location>
</feature>
<dbReference type="GO" id="GO:0009231">
    <property type="term" value="P:riboflavin biosynthetic process"/>
    <property type="evidence" value="ECO:0007669"/>
    <property type="project" value="UniProtKB-UniRule"/>
</dbReference>
<evidence type="ECO:0000259" key="17">
    <source>
        <dbReference type="Pfam" id="PF00925"/>
    </source>
</evidence>
<dbReference type="AlphaFoldDB" id="A0A517Z9S9"/>
<feature type="binding site" evidence="15">
    <location>
        <position position="368"/>
    </location>
    <ligand>
        <name>GTP</name>
        <dbReference type="ChEBI" id="CHEBI:37565"/>
    </ligand>
</feature>
<dbReference type="UniPathway" id="UPA00275">
    <property type="reaction ID" value="UER00399"/>
</dbReference>
<evidence type="ECO:0000256" key="14">
    <source>
        <dbReference type="ARBA" id="ARBA00049295"/>
    </source>
</evidence>
<feature type="binding site" evidence="15">
    <location>
        <position position="281"/>
    </location>
    <ligand>
        <name>Zn(2+)</name>
        <dbReference type="ChEBI" id="CHEBI:29105"/>
        <note>catalytic</note>
    </ligand>
</feature>
<evidence type="ECO:0000256" key="11">
    <source>
        <dbReference type="ARBA" id="ARBA00022833"/>
    </source>
</evidence>
<evidence type="ECO:0000256" key="8">
    <source>
        <dbReference type="ARBA" id="ARBA00022723"/>
    </source>
</evidence>
<comment type="pathway">
    <text evidence="4">Cofactor biosynthesis; riboflavin biosynthesis; 2-hydroxy-3-oxobutyl phosphate from D-ribulose 5-phosphate: step 1/1.</text>
</comment>
<evidence type="ECO:0000256" key="1">
    <source>
        <dbReference type="ARBA" id="ARBA00000141"/>
    </source>
</evidence>
<comment type="cofactor">
    <cofactor evidence="15">
        <name>Zn(2+)</name>
        <dbReference type="ChEBI" id="CHEBI:29105"/>
    </cofactor>
    <text evidence="15">Binds 1 zinc ion per subunit.</text>
</comment>
<accession>A0A517Z9S9</accession>
<dbReference type="EC" id="3.5.4.25" evidence="15"/>
<keyword evidence="12 15" id="KW-0342">GTP-binding</keyword>
<dbReference type="GO" id="GO:0008686">
    <property type="term" value="F:3,4-dihydroxy-2-butanone-4-phosphate synthase activity"/>
    <property type="evidence" value="ECO:0007669"/>
    <property type="project" value="UniProtKB-EC"/>
</dbReference>
<dbReference type="PIRSF" id="PIRSF001259">
    <property type="entry name" value="RibA"/>
    <property type="match status" value="1"/>
</dbReference>
<comment type="similarity">
    <text evidence="15">Belongs to the GTP cyclohydrolase II family.</text>
</comment>
<evidence type="ECO:0000256" key="13">
    <source>
        <dbReference type="ARBA" id="ARBA00043932"/>
    </source>
</evidence>
<name>A0A517Z9S9_9PLAN</name>
<feature type="binding site" evidence="15">
    <location>
        <begin position="306"/>
        <end position="308"/>
    </location>
    <ligand>
        <name>GTP</name>
        <dbReference type="ChEBI" id="CHEBI:37565"/>
    </ligand>
</feature>
<dbReference type="RefSeq" id="WP_145370439.1">
    <property type="nucleotide sequence ID" value="NZ_CP036275.1"/>
</dbReference>
<dbReference type="GO" id="GO:0005525">
    <property type="term" value="F:GTP binding"/>
    <property type="evidence" value="ECO:0007669"/>
    <property type="project" value="UniProtKB-KW"/>
</dbReference>
<protein>
    <recommendedName>
        <fullName evidence="15">GTP cyclohydrolase-2</fullName>
        <ecNumber evidence="15">3.5.4.25</ecNumber>
    </recommendedName>
    <alternativeName>
        <fullName evidence="15">GTP cyclohydrolase II</fullName>
    </alternativeName>
</protein>
<feature type="binding site" evidence="15">
    <location>
        <position position="284"/>
    </location>
    <ligand>
        <name>GTP</name>
        <dbReference type="ChEBI" id="CHEBI:37565"/>
    </ligand>
</feature>
<keyword evidence="19" id="KW-1185">Reference proteome</keyword>
<dbReference type="PANTHER" id="PTHR21327">
    <property type="entry name" value="GTP CYCLOHYDROLASE II-RELATED"/>
    <property type="match status" value="1"/>
</dbReference>
<dbReference type="FunFam" id="3.40.50.10990:FF:000001">
    <property type="entry name" value="Riboflavin biosynthesis protein RibBA"/>
    <property type="match status" value="1"/>
</dbReference>
<feature type="binding site" evidence="15">
    <location>
        <position position="328"/>
    </location>
    <ligand>
        <name>GTP</name>
        <dbReference type="ChEBI" id="CHEBI:37565"/>
    </ligand>
</feature>
<dbReference type="Pfam" id="PF00925">
    <property type="entry name" value="GTP_cyclohydro2"/>
    <property type="match status" value="1"/>
</dbReference>
<feature type="binding site" evidence="15">
    <location>
        <position position="363"/>
    </location>
    <ligand>
        <name>GTP</name>
        <dbReference type="ChEBI" id="CHEBI:37565"/>
    </ligand>
</feature>